<feature type="signal peptide" evidence="1">
    <location>
        <begin position="1"/>
        <end position="23"/>
    </location>
</feature>
<keyword evidence="1" id="KW-0732">Signal</keyword>
<reference evidence="2 3" key="1">
    <citation type="submission" date="2015-08" db="EMBL/GenBank/DDBJ databases">
        <title>Investigation of the bacterial diversity of lava forest soil.</title>
        <authorList>
            <person name="Lee J.S."/>
        </authorList>
    </citation>
    <scope>NUCLEOTIDE SEQUENCE [LARGE SCALE GENOMIC DNA]</scope>
    <source>
        <strain evidence="2 3">GJW-30</strain>
    </source>
</reference>
<protein>
    <submittedName>
        <fullName evidence="2">Uncharacterized protein</fullName>
    </submittedName>
</protein>
<evidence type="ECO:0000313" key="3">
    <source>
        <dbReference type="Proteomes" id="UP000236884"/>
    </source>
</evidence>
<dbReference type="KEGG" id="vgo:GJW-30_1_00348"/>
<proteinExistence type="predicted"/>
<dbReference type="EMBL" id="AP014946">
    <property type="protein sequence ID" value="BAT57838.1"/>
    <property type="molecule type" value="Genomic_DNA"/>
</dbReference>
<evidence type="ECO:0000256" key="1">
    <source>
        <dbReference type="SAM" id="SignalP"/>
    </source>
</evidence>
<dbReference type="AlphaFoldDB" id="A0A0S3PPZ2"/>
<organism evidence="2 3">
    <name type="scientific">Variibacter gotjawalensis</name>
    <dbReference type="NCBI Taxonomy" id="1333996"/>
    <lineage>
        <taxon>Bacteria</taxon>
        <taxon>Pseudomonadati</taxon>
        <taxon>Pseudomonadota</taxon>
        <taxon>Alphaproteobacteria</taxon>
        <taxon>Hyphomicrobiales</taxon>
        <taxon>Nitrobacteraceae</taxon>
        <taxon>Variibacter</taxon>
    </lineage>
</organism>
<accession>A0A0S3PPZ2</accession>
<keyword evidence="3" id="KW-1185">Reference proteome</keyword>
<sequence length="108" mass="11402">MFKINNKSLIAAAVLAAAGIVVAAADMAQSRPTTNANAIVEARFPSAGEAWTVVALPTVEAPKKQAPVSCAREHWPQVSDECLAGQGKRPVRNIPIQRRIATTQSVSL</sequence>
<feature type="chain" id="PRO_5006615431" evidence="1">
    <location>
        <begin position="24"/>
        <end position="108"/>
    </location>
</feature>
<name>A0A0S3PPZ2_9BRAD</name>
<gene>
    <name evidence="2" type="ORF">GJW-30_1_00348</name>
</gene>
<dbReference type="Proteomes" id="UP000236884">
    <property type="component" value="Chromosome"/>
</dbReference>
<dbReference type="RefSeq" id="WP_096350919.1">
    <property type="nucleotide sequence ID" value="NZ_AP014946.1"/>
</dbReference>
<evidence type="ECO:0000313" key="2">
    <source>
        <dbReference type="EMBL" id="BAT57838.1"/>
    </source>
</evidence>